<organism evidence="4">
    <name type="scientific">Palpitomonas bilix</name>
    <dbReference type="NCBI Taxonomy" id="652834"/>
    <lineage>
        <taxon>Eukaryota</taxon>
        <taxon>Eukaryota incertae sedis</taxon>
    </lineage>
</organism>
<dbReference type="SUPFAM" id="SSF56112">
    <property type="entry name" value="Protein kinase-like (PK-like)"/>
    <property type="match status" value="1"/>
</dbReference>
<dbReference type="Pfam" id="PF00069">
    <property type="entry name" value="Pkinase"/>
    <property type="match status" value="2"/>
</dbReference>
<accession>A0A7S3D1T4</accession>
<evidence type="ECO:0000256" key="1">
    <source>
        <dbReference type="ARBA" id="ARBA00022741"/>
    </source>
</evidence>
<dbReference type="InterPro" id="IPR008271">
    <property type="entry name" value="Ser/Thr_kinase_AS"/>
</dbReference>
<sequence>MASSPTPCSPVSPPPEKHFAGSLLFERLLGEGAFSKVHLAIDQNTQKPYSVRSYDVAEINGKLWNYFIAQIVYSRMFKHPNLSKLYASMFTRQKMYLVHDYMSGGELSDHISQTGGVVEEEAFEIFRCVINGVRHMHDLGFCHRDIKPANVFLSEERKQRGKKDVKPGSTAEMLLKRATSTKRPGKLMHQDSFDVNPTESDLAEKYEEKLKLNGVELGNFDFTTFEEGEEELNEPIGTVAYMAPEVIAAQKPGSKPYSGYKADVWSLGVLLYELQAGHTPFEGKNEAFTAERIQAGVYSCPDTFSDDLIELLDRMLEPDTSKRICVADVMRSKWYKRWLRFLKLKDRSLDKICPYVKIEPTLDEEILWSMKNLNLIPPIPEGQTLDESITKGQCYIYNRLQRWRDRAVDITASFMGPTSDGSSLRWLRVDSIQRDLVAYEDPSQSRAAKSKTCCIQ</sequence>
<feature type="domain" description="Protein kinase" evidence="3">
    <location>
        <begin position="23"/>
        <end position="335"/>
    </location>
</feature>
<reference evidence="4" key="1">
    <citation type="submission" date="2021-01" db="EMBL/GenBank/DDBJ databases">
        <authorList>
            <person name="Corre E."/>
            <person name="Pelletier E."/>
            <person name="Niang G."/>
            <person name="Scheremetjew M."/>
            <person name="Finn R."/>
            <person name="Kale V."/>
            <person name="Holt S."/>
            <person name="Cochrane G."/>
            <person name="Meng A."/>
            <person name="Brown T."/>
            <person name="Cohen L."/>
        </authorList>
    </citation>
    <scope>NUCLEOTIDE SEQUENCE</scope>
    <source>
        <strain evidence="4">NIES-2562</strain>
    </source>
</reference>
<keyword evidence="1" id="KW-0547">Nucleotide-binding</keyword>
<proteinExistence type="predicted"/>
<evidence type="ECO:0000256" key="2">
    <source>
        <dbReference type="ARBA" id="ARBA00022840"/>
    </source>
</evidence>
<dbReference type="GO" id="GO:0035556">
    <property type="term" value="P:intracellular signal transduction"/>
    <property type="evidence" value="ECO:0007669"/>
    <property type="project" value="TreeGrafter"/>
</dbReference>
<keyword evidence="2" id="KW-0067">ATP-binding</keyword>
<dbReference type="InterPro" id="IPR000719">
    <property type="entry name" value="Prot_kinase_dom"/>
</dbReference>
<evidence type="ECO:0000313" key="4">
    <source>
        <dbReference type="EMBL" id="CAE0243835.1"/>
    </source>
</evidence>
<dbReference type="InterPro" id="IPR011009">
    <property type="entry name" value="Kinase-like_dom_sf"/>
</dbReference>
<dbReference type="PROSITE" id="PS50011">
    <property type="entry name" value="PROTEIN_KINASE_DOM"/>
    <property type="match status" value="1"/>
</dbReference>
<dbReference type="PROSITE" id="PS00108">
    <property type="entry name" value="PROTEIN_KINASE_ST"/>
    <property type="match status" value="1"/>
</dbReference>
<dbReference type="GO" id="GO:0005524">
    <property type="term" value="F:ATP binding"/>
    <property type="evidence" value="ECO:0007669"/>
    <property type="project" value="UniProtKB-KW"/>
</dbReference>
<protein>
    <recommendedName>
        <fullName evidence="3">Protein kinase domain-containing protein</fullName>
    </recommendedName>
</protein>
<gene>
    <name evidence="4" type="ORF">PBIL07802_LOCUS6004</name>
</gene>
<dbReference type="GO" id="GO:0005737">
    <property type="term" value="C:cytoplasm"/>
    <property type="evidence" value="ECO:0007669"/>
    <property type="project" value="TreeGrafter"/>
</dbReference>
<dbReference type="SMART" id="SM00220">
    <property type="entry name" value="S_TKc"/>
    <property type="match status" value="1"/>
</dbReference>
<name>A0A7S3D1T4_9EUKA</name>
<evidence type="ECO:0000259" key="3">
    <source>
        <dbReference type="PROSITE" id="PS50011"/>
    </source>
</evidence>
<dbReference type="AlphaFoldDB" id="A0A7S3D1T4"/>
<dbReference type="PANTHER" id="PTHR24346">
    <property type="entry name" value="MAP/MICROTUBULE AFFINITY-REGULATING KINASE"/>
    <property type="match status" value="1"/>
</dbReference>
<dbReference type="GO" id="GO:0004674">
    <property type="term" value="F:protein serine/threonine kinase activity"/>
    <property type="evidence" value="ECO:0007669"/>
    <property type="project" value="TreeGrafter"/>
</dbReference>
<dbReference type="Gene3D" id="1.10.510.10">
    <property type="entry name" value="Transferase(Phosphotransferase) domain 1"/>
    <property type="match status" value="2"/>
</dbReference>
<dbReference type="EMBL" id="HBIB01009526">
    <property type="protein sequence ID" value="CAE0243835.1"/>
    <property type="molecule type" value="Transcribed_RNA"/>
</dbReference>
<dbReference type="PANTHER" id="PTHR24346:SF30">
    <property type="entry name" value="MATERNAL EMBRYONIC LEUCINE ZIPPER KINASE"/>
    <property type="match status" value="1"/>
</dbReference>